<feature type="domain" description="Cyclin-like" evidence="14">
    <location>
        <begin position="38"/>
        <end position="137"/>
    </location>
</feature>
<feature type="region of interest" description="Disordered" evidence="13">
    <location>
        <begin position="565"/>
        <end position="611"/>
    </location>
</feature>
<feature type="compositionally biased region" description="Polar residues" evidence="13">
    <location>
        <begin position="533"/>
        <end position="542"/>
    </location>
</feature>
<evidence type="ECO:0000256" key="1">
    <source>
        <dbReference type="ARBA" id="ARBA00004123"/>
    </source>
</evidence>
<gene>
    <name evidence="16" type="primary">LOC105430602</name>
</gene>
<evidence type="ECO:0000256" key="6">
    <source>
        <dbReference type="ARBA" id="ARBA00022843"/>
    </source>
</evidence>
<feature type="compositionally biased region" description="Low complexity" evidence="13">
    <location>
        <begin position="379"/>
        <end position="390"/>
    </location>
</feature>
<keyword evidence="9" id="KW-0804">Transcription</keyword>
<dbReference type="GO" id="GO:0006357">
    <property type="term" value="P:regulation of transcription by RNA polymerase II"/>
    <property type="evidence" value="ECO:0007669"/>
    <property type="project" value="InterPro"/>
</dbReference>
<dbReference type="GO" id="GO:0051301">
    <property type="term" value="P:cell division"/>
    <property type="evidence" value="ECO:0007669"/>
    <property type="project" value="UniProtKB-KW"/>
</dbReference>
<feature type="compositionally biased region" description="Polar residues" evidence="13">
    <location>
        <begin position="1385"/>
        <end position="1394"/>
    </location>
</feature>
<comment type="similarity">
    <text evidence="2">Belongs to the cyclin family. Cyclin C subfamily.</text>
</comment>
<dbReference type="InterPro" id="IPR006671">
    <property type="entry name" value="Cyclin_N"/>
</dbReference>
<protein>
    <submittedName>
        <fullName evidence="16">Cyclin-T isoform X1</fullName>
    </submittedName>
</protein>
<feature type="compositionally biased region" description="Polar residues" evidence="13">
    <location>
        <begin position="1352"/>
        <end position="1363"/>
    </location>
</feature>
<feature type="compositionally biased region" description="Basic and acidic residues" evidence="13">
    <location>
        <begin position="447"/>
        <end position="470"/>
    </location>
</feature>
<evidence type="ECO:0000256" key="13">
    <source>
        <dbReference type="SAM" id="MobiDB-lite"/>
    </source>
</evidence>
<dbReference type="KEGG" id="pbar:105430602"/>
<feature type="region of interest" description="Disordered" evidence="13">
    <location>
        <begin position="256"/>
        <end position="287"/>
    </location>
</feature>
<feature type="region of interest" description="Disordered" evidence="13">
    <location>
        <begin position="788"/>
        <end position="890"/>
    </location>
</feature>
<keyword evidence="5" id="KW-0132">Cell division</keyword>
<keyword evidence="15" id="KW-1185">Reference proteome</keyword>
<dbReference type="SMART" id="SM00385">
    <property type="entry name" value="CYCLIN"/>
    <property type="match status" value="1"/>
</dbReference>
<sequence length="1605" mass="177156">MAADERWYFTREQLANTPSRKCGIDGDKELSYRQQAANFIQDMGQRLVVSQLCINTAIVYMHRFYVFHSLTHFHRNAIAVAALFLAAKVEEQPRKLEHVIKMAYMCLHRDQPPPDSRSESFLEQAQDLVFNENVLLQTLGFDVAIDHPHTHVVRCCQLVKASKDLAQTSYFMASNSLHLTTMCLQYKPTVVACFCIHLACRWSNWEIPQSTEGRQWFWYVDRTVTAELLQELTDEFLHIFDKCPSRLKRKIMSISANQSPSIHPPSLSNSPFDTEPRRIQSPATSADNAVAAVVAHLNRSHHAAEGAAVAHSSRSHHAAEGTAGAPAAAAAHSSRSHHATDGTASVSITAAAAHSNRSHHTTDGAVAHSSRSHHSTDIATASVTSVAAHSSRSHHGMDSAPATSAAVITAVTAHSSRSHHTQQEKQDEKKAGTIAGQPPISRSVTIDYREYREKKERERLERERLEREKTVAAIGCHNADPNKSHHSSHHHKQVSNASIPSKHQIPSVQKSTGLHHNHHHRQDIKVGQPVPQRHSSSGQPNRDPNRRLPREHNANVASASVGITHSSHSHANLDSSSESASHRPDSAMPDSVSSAHGSLQEKMSTNNHGHRLNALDSKHQAHDKRLYRGEDPRLKSAKYADMNRIENQRRKAETLEQRCEEVRKLIEKPLPPPKQTDVLYLMNAQQKQAHHAKYNQQQDKSQSSSFVGDIKHTPTTNQNVLPQGTSPSTSSSQKSTSLKTQIYNQHTAQGVSQILKDTIKNGSSQSCLSTLNNVDDIKTEKRPRSIAHEDFAERNTADAQQSNLHTPPGKHKSLFSPETSITPKESHAQSVRPKSKQKTPPFAATKVKERVSPFASSPTLQDSLTMKRIASNDSGPTTHKRIRTSSIGESEQSVKIKQEIKLEDPSVKIKQEIKLEDPSSLEAMKMLGRVPDLIQPIRDNPSNSRNSSASSVINDLKPPELIKPFESDQSRYNAIAQHKGSTMNMSALTNGMDLNVIKQELPEQRIKRELLDYVKKEPGHRAPESLHSHSQTKLEYTSPIKSAQSISALLQEPLAPMPSLLQGLQQHIQPQQIQPQQIKIESQEHIHQQQHHQLQSIQHSLIVEQLPVTSQCLSIMSDNFTSIASTVDISVLSDNVSMTMPTNSTIELPAPIAAASISTVSIVPPIEEKRSEHHKSEKKKKKEKHKHKDKEKSKEKHKHKHKDKDKEKHREKKDKEKSEETPAAAPIKITIPKDKLNLSTEVSTTVVGGGLSDKNISPQSTGLKIKIPKERLKGTDSVPSSSPAQPPMMQAPLKIKIRTDGISRSSAATAPPSASSSSSANGSSGSSHMQVSSELSANETTNRKRERVEMTGDSSGLPSTKKQSLVIPTMGYGQSHRPGERQNGRHYNSGSNNKVRGRGARQHPGGRGPPPHHAVAGQRGPLAGGHYQREIYGNGRGGRGGRGHQHHQVPFHSQQSHHPSTVHSDVGGYARGTGHAEQGTESYFYANYPTSMFNTPAGYMYDPVYQQYYQQFQQQSQYPMYSAGSNLIITPDGAINTSVPPPSLLPNHLYQNQNMIQHPQSAGSTRQEDTQLLPPPPLQPPPSPPPLPSGPPPLPPPPPPPSMSE</sequence>
<comment type="subcellular location">
    <subcellularLocation>
        <location evidence="1">Nucleus</location>
    </subcellularLocation>
</comment>
<feature type="compositionally biased region" description="Polar residues" evidence="13">
    <location>
        <begin position="591"/>
        <end position="607"/>
    </location>
</feature>
<feature type="compositionally biased region" description="Polar residues" evidence="13">
    <location>
        <begin position="1451"/>
        <end position="1462"/>
    </location>
</feature>
<keyword evidence="7" id="KW-0805">Transcription regulation</keyword>
<dbReference type="RefSeq" id="XP_011642539.1">
    <property type="nucleotide sequence ID" value="XM_011644237.2"/>
</dbReference>
<evidence type="ECO:0000256" key="12">
    <source>
        <dbReference type="RuleBase" id="RU000383"/>
    </source>
</evidence>
<feature type="compositionally biased region" description="Low complexity" evidence="13">
    <location>
        <begin position="721"/>
        <end position="739"/>
    </location>
</feature>
<keyword evidence="8 12" id="KW-0195">Cyclin</keyword>
<feature type="compositionally biased region" description="Low complexity" evidence="13">
    <location>
        <begin position="1303"/>
        <end position="1333"/>
    </location>
</feature>
<feature type="region of interest" description="Disordered" evidence="13">
    <location>
        <begin position="686"/>
        <end position="739"/>
    </location>
</feature>
<organism evidence="15 16">
    <name type="scientific">Pogonomyrmex barbatus</name>
    <name type="common">red harvester ant</name>
    <dbReference type="NCBI Taxonomy" id="144034"/>
    <lineage>
        <taxon>Eukaryota</taxon>
        <taxon>Metazoa</taxon>
        <taxon>Ecdysozoa</taxon>
        <taxon>Arthropoda</taxon>
        <taxon>Hexapoda</taxon>
        <taxon>Insecta</taxon>
        <taxon>Pterygota</taxon>
        <taxon>Neoptera</taxon>
        <taxon>Endopterygota</taxon>
        <taxon>Hymenoptera</taxon>
        <taxon>Apocrita</taxon>
        <taxon>Aculeata</taxon>
        <taxon>Formicoidea</taxon>
        <taxon>Formicidae</taxon>
        <taxon>Myrmicinae</taxon>
        <taxon>Pogonomyrmex</taxon>
    </lineage>
</organism>
<reference evidence="16" key="1">
    <citation type="submission" date="2025-08" db="UniProtKB">
        <authorList>
            <consortium name="RefSeq"/>
        </authorList>
    </citation>
    <scope>IDENTIFICATION</scope>
</reference>
<feature type="compositionally biased region" description="Polar residues" evidence="13">
    <location>
        <begin position="256"/>
        <end position="272"/>
    </location>
</feature>
<feature type="compositionally biased region" description="Basic residues" evidence="13">
    <location>
        <begin position="513"/>
        <end position="522"/>
    </location>
</feature>
<dbReference type="GO" id="GO:0005634">
    <property type="term" value="C:nucleus"/>
    <property type="evidence" value="ECO:0007669"/>
    <property type="project" value="UniProtKB-SubCell"/>
</dbReference>
<dbReference type="InterPro" id="IPR036915">
    <property type="entry name" value="Cyclin-like_sf"/>
</dbReference>
<dbReference type="SUPFAM" id="SSF47954">
    <property type="entry name" value="Cyclin-like"/>
    <property type="match status" value="2"/>
</dbReference>
<evidence type="ECO:0000313" key="16">
    <source>
        <dbReference type="RefSeq" id="XP_011642539.1"/>
    </source>
</evidence>
<dbReference type="PANTHER" id="PTHR10026">
    <property type="entry name" value="CYCLIN"/>
    <property type="match status" value="1"/>
</dbReference>
<keyword evidence="6" id="KW-0832">Ubl conjugation</keyword>
<evidence type="ECO:0000256" key="11">
    <source>
        <dbReference type="ARBA" id="ARBA00023306"/>
    </source>
</evidence>
<name>A0A6I9WLP6_9HYME</name>
<evidence type="ECO:0000256" key="8">
    <source>
        <dbReference type="ARBA" id="ARBA00023127"/>
    </source>
</evidence>
<evidence type="ECO:0000256" key="5">
    <source>
        <dbReference type="ARBA" id="ARBA00022618"/>
    </source>
</evidence>
<proteinExistence type="inferred from homology"/>
<feature type="compositionally biased region" description="Polar residues" evidence="13">
    <location>
        <begin position="694"/>
        <end position="706"/>
    </location>
</feature>
<feature type="compositionally biased region" description="Low complexity" evidence="13">
    <location>
        <begin position="399"/>
        <end position="415"/>
    </location>
</feature>
<evidence type="ECO:0000256" key="4">
    <source>
        <dbReference type="ARBA" id="ARBA00022553"/>
    </source>
</evidence>
<feature type="compositionally biased region" description="Basic residues" evidence="13">
    <location>
        <begin position="484"/>
        <end position="493"/>
    </location>
</feature>
<feature type="region of interest" description="Disordered" evidence="13">
    <location>
        <begin position="1252"/>
        <end position="1462"/>
    </location>
</feature>
<keyword evidence="4" id="KW-0597">Phosphoprotein</keyword>
<feature type="compositionally biased region" description="Basic residues" evidence="13">
    <location>
        <begin position="1439"/>
        <end position="1449"/>
    </location>
</feature>
<feature type="compositionally biased region" description="Low complexity" evidence="13">
    <location>
        <begin position="565"/>
        <end position="579"/>
    </location>
</feature>
<feature type="compositionally biased region" description="Low complexity" evidence="13">
    <location>
        <begin position="320"/>
        <end position="333"/>
    </location>
</feature>
<feature type="compositionally biased region" description="Low complexity" evidence="13">
    <location>
        <begin position="1279"/>
        <end position="1292"/>
    </location>
</feature>
<feature type="region of interest" description="Disordered" evidence="13">
    <location>
        <begin position="1557"/>
        <end position="1605"/>
    </location>
</feature>
<evidence type="ECO:0000256" key="7">
    <source>
        <dbReference type="ARBA" id="ARBA00023015"/>
    </source>
</evidence>
<dbReference type="InterPro" id="IPR043198">
    <property type="entry name" value="Cyclin/Ssn8"/>
</dbReference>
<dbReference type="GO" id="GO:0016538">
    <property type="term" value="F:cyclin-dependent protein serine/threonine kinase regulator activity"/>
    <property type="evidence" value="ECO:0007669"/>
    <property type="project" value="InterPro"/>
</dbReference>
<feature type="compositionally biased region" description="Polar residues" evidence="13">
    <location>
        <begin position="494"/>
        <end position="512"/>
    </location>
</feature>
<dbReference type="Pfam" id="PF21797">
    <property type="entry name" value="CycT2-like_C"/>
    <property type="match status" value="1"/>
</dbReference>
<feature type="region of interest" description="Disordered" evidence="13">
    <location>
        <begin position="302"/>
        <end position="549"/>
    </location>
</feature>
<dbReference type="FunFam" id="1.10.472.10:FF:000004">
    <property type="entry name" value="Cyclin T2"/>
    <property type="match status" value="1"/>
</dbReference>
<dbReference type="FunFam" id="1.10.472.10:FF:000009">
    <property type="entry name" value="cyclin-T2 isoform X1"/>
    <property type="match status" value="1"/>
</dbReference>
<dbReference type="Proteomes" id="UP000504615">
    <property type="component" value="Unplaced"/>
</dbReference>
<accession>A0A6I9WLP6</accession>
<dbReference type="CDD" id="cd20538">
    <property type="entry name" value="CYCLIN_CCNT_rpt1"/>
    <property type="match status" value="1"/>
</dbReference>
<dbReference type="Pfam" id="PF00134">
    <property type="entry name" value="Cyclin_N"/>
    <property type="match status" value="1"/>
</dbReference>
<evidence type="ECO:0000259" key="14">
    <source>
        <dbReference type="SMART" id="SM00385"/>
    </source>
</evidence>
<dbReference type="InterPro" id="IPR013763">
    <property type="entry name" value="Cyclin-like_dom"/>
</dbReference>
<keyword evidence="11" id="KW-0131">Cell cycle</keyword>
<feature type="compositionally biased region" description="Basic and acidic residues" evidence="13">
    <location>
        <begin position="1166"/>
        <end position="1175"/>
    </location>
</feature>
<evidence type="ECO:0000313" key="15">
    <source>
        <dbReference type="Proteomes" id="UP000504615"/>
    </source>
</evidence>
<feature type="compositionally biased region" description="Basic residues" evidence="13">
    <location>
        <begin position="1176"/>
        <end position="1203"/>
    </location>
</feature>
<evidence type="ECO:0000256" key="10">
    <source>
        <dbReference type="ARBA" id="ARBA00023242"/>
    </source>
</evidence>
<feature type="compositionally biased region" description="Basic and acidic residues" evidence="13">
    <location>
        <begin position="1204"/>
        <end position="1220"/>
    </location>
</feature>
<feature type="region of interest" description="Disordered" evidence="13">
    <location>
        <begin position="1165"/>
        <end position="1228"/>
    </location>
</feature>
<feature type="compositionally biased region" description="Pro residues" evidence="13">
    <location>
        <begin position="1573"/>
        <end position="1605"/>
    </location>
</feature>
<keyword evidence="3" id="KW-1017">Isopeptide bond</keyword>
<dbReference type="GeneID" id="105430602"/>
<evidence type="ECO:0000256" key="3">
    <source>
        <dbReference type="ARBA" id="ARBA00022499"/>
    </source>
</evidence>
<keyword evidence="10" id="KW-0539">Nucleus</keyword>
<feature type="compositionally biased region" description="Basic and acidic residues" evidence="13">
    <location>
        <begin position="1341"/>
        <end position="1350"/>
    </location>
</feature>
<dbReference type="OrthoDB" id="25002at2759"/>
<feature type="compositionally biased region" description="Polar residues" evidence="13">
    <location>
        <begin position="854"/>
        <end position="864"/>
    </location>
</feature>
<feature type="compositionally biased region" description="Basic and acidic residues" evidence="13">
    <location>
        <begin position="421"/>
        <end position="431"/>
    </location>
</feature>
<dbReference type="Gene3D" id="1.10.472.10">
    <property type="entry name" value="Cyclin-like"/>
    <property type="match status" value="2"/>
</dbReference>
<evidence type="ECO:0000256" key="2">
    <source>
        <dbReference type="ARBA" id="ARBA00008638"/>
    </source>
</evidence>
<evidence type="ECO:0000256" key="9">
    <source>
        <dbReference type="ARBA" id="ARBA00023163"/>
    </source>
</evidence>